<keyword evidence="1" id="KW-1133">Transmembrane helix</keyword>
<keyword evidence="3" id="KW-1185">Reference proteome</keyword>
<dbReference type="Proteomes" id="UP000829720">
    <property type="component" value="Unassembled WGS sequence"/>
</dbReference>
<protein>
    <submittedName>
        <fullName evidence="2">Uncharacterized protein</fullName>
    </submittedName>
</protein>
<evidence type="ECO:0000313" key="3">
    <source>
        <dbReference type="Proteomes" id="UP000829720"/>
    </source>
</evidence>
<comment type="caution">
    <text evidence="2">The sequence shown here is derived from an EMBL/GenBank/DDBJ whole genome shotgun (WGS) entry which is preliminary data.</text>
</comment>
<organism evidence="2 3">
    <name type="scientific">Albula goreensis</name>
    <dbReference type="NCBI Taxonomy" id="1534307"/>
    <lineage>
        <taxon>Eukaryota</taxon>
        <taxon>Metazoa</taxon>
        <taxon>Chordata</taxon>
        <taxon>Craniata</taxon>
        <taxon>Vertebrata</taxon>
        <taxon>Euteleostomi</taxon>
        <taxon>Actinopterygii</taxon>
        <taxon>Neopterygii</taxon>
        <taxon>Teleostei</taxon>
        <taxon>Albuliformes</taxon>
        <taxon>Albulidae</taxon>
        <taxon>Albula</taxon>
    </lineage>
</organism>
<gene>
    <name evidence="2" type="ORF">AGOR_G00238580</name>
</gene>
<name>A0A8T3CCY9_9TELE</name>
<evidence type="ECO:0000256" key="1">
    <source>
        <dbReference type="SAM" id="Phobius"/>
    </source>
</evidence>
<keyword evidence="1" id="KW-0812">Transmembrane</keyword>
<dbReference type="EMBL" id="JAERUA010000024">
    <property type="protein sequence ID" value="KAI1882793.1"/>
    <property type="molecule type" value="Genomic_DNA"/>
</dbReference>
<proteinExistence type="predicted"/>
<dbReference type="AlphaFoldDB" id="A0A8T3CCY9"/>
<keyword evidence="1" id="KW-0472">Membrane</keyword>
<sequence length="94" mass="11068">MTLCIVVNMLFCDFVCCFGNVTFVVLPIKQIEIERSREREGASEGERGRARGREREGIFFLYTTWEKLCRNQSFPCFRDKNVDWDQSSRTELTT</sequence>
<reference evidence="2" key="1">
    <citation type="submission" date="2021-01" db="EMBL/GenBank/DDBJ databases">
        <authorList>
            <person name="Zahm M."/>
            <person name="Roques C."/>
            <person name="Cabau C."/>
            <person name="Klopp C."/>
            <person name="Donnadieu C."/>
            <person name="Jouanno E."/>
            <person name="Lampietro C."/>
            <person name="Louis A."/>
            <person name="Herpin A."/>
            <person name="Echchiki A."/>
            <person name="Berthelot C."/>
            <person name="Parey E."/>
            <person name="Roest-Crollius H."/>
            <person name="Braasch I."/>
            <person name="Postlethwait J."/>
            <person name="Bobe J."/>
            <person name="Montfort J."/>
            <person name="Bouchez O."/>
            <person name="Begum T."/>
            <person name="Mejri S."/>
            <person name="Adams A."/>
            <person name="Chen W.-J."/>
            <person name="Guiguen Y."/>
        </authorList>
    </citation>
    <scope>NUCLEOTIDE SEQUENCE</scope>
    <source>
        <tissue evidence="2">Blood</tissue>
    </source>
</reference>
<accession>A0A8T3CCY9</accession>
<evidence type="ECO:0000313" key="2">
    <source>
        <dbReference type="EMBL" id="KAI1882793.1"/>
    </source>
</evidence>
<feature type="transmembrane region" description="Helical" evidence="1">
    <location>
        <begin position="6"/>
        <end position="28"/>
    </location>
</feature>